<protein>
    <recommendedName>
        <fullName evidence="2">Cyclophilin-like domain-containing protein</fullName>
    </recommendedName>
</protein>
<proteinExistence type="predicted"/>
<evidence type="ECO:0000259" key="2">
    <source>
        <dbReference type="Pfam" id="PF18050"/>
    </source>
</evidence>
<feature type="signal peptide" evidence="1">
    <location>
        <begin position="1"/>
        <end position="47"/>
    </location>
</feature>
<evidence type="ECO:0000313" key="4">
    <source>
        <dbReference type="Proteomes" id="UP000217257"/>
    </source>
</evidence>
<feature type="domain" description="Cyclophilin-like" evidence="2">
    <location>
        <begin position="62"/>
        <end position="170"/>
    </location>
</feature>
<dbReference type="Proteomes" id="UP000217257">
    <property type="component" value="Chromosome"/>
</dbReference>
<dbReference type="InterPro" id="IPR029000">
    <property type="entry name" value="Cyclophilin-like_dom_sf"/>
</dbReference>
<dbReference type="EMBL" id="CP022098">
    <property type="protein sequence ID" value="ATB38272.1"/>
    <property type="molecule type" value="Genomic_DNA"/>
</dbReference>
<keyword evidence="1" id="KW-0732">Signal</keyword>
<gene>
    <name evidence="3" type="ORF">CYFUS_003706</name>
</gene>
<dbReference type="KEGG" id="cfus:CYFUS_003706"/>
<organism evidence="3 4">
    <name type="scientific">Cystobacter fuscus</name>
    <dbReference type="NCBI Taxonomy" id="43"/>
    <lineage>
        <taxon>Bacteria</taxon>
        <taxon>Pseudomonadati</taxon>
        <taxon>Myxococcota</taxon>
        <taxon>Myxococcia</taxon>
        <taxon>Myxococcales</taxon>
        <taxon>Cystobacterineae</taxon>
        <taxon>Archangiaceae</taxon>
        <taxon>Cystobacter</taxon>
    </lineage>
</organism>
<dbReference type="AlphaFoldDB" id="A0A250J432"/>
<name>A0A250J432_9BACT</name>
<sequence>MRPMSVTPSPSPMTTPRVRATRAAKSGVAFITSLVFALALPALPAHAQQHAPTKAKTMKIRLTIGEKVLTATLRDNATTRDFVSLLPLTLTLEDYAATEKISDLPRRLSTKGAPPGTDASAGDITYYAPWGNLALFHRDFGHSSGLVTLGKLDGGVEALREPGPLKARIELVK</sequence>
<dbReference type="Pfam" id="PF18050">
    <property type="entry name" value="Cyclophil_like2"/>
    <property type="match status" value="1"/>
</dbReference>
<accession>A0A250J432</accession>
<feature type="chain" id="PRO_5012196943" description="Cyclophilin-like domain-containing protein" evidence="1">
    <location>
        <begin position="48"/>
        <end position="173"/>
    </location>
</feature>
<dbReference type="InterPro" id="IPR041183">
    <property type="entry name" value="Cyclophilin-like"/>
</dbReference>
<dbReference type="Gene3D" id="2.40.100.20">
    <property type="match status" value="1"/>
</dbReference>
<dbReference type="SUPFAM" id="SSF50891">
    <property type="entry name" value="Cyclophilin-like"/>
    <property type="match status" value="1"/>
</dbReference>
<evidence type="ECO:0000313" key="3">
    <source>
        <dbReference type="EMBL" id="ATB38272.1"/>
    </source>
</evidence>
<evidence type="ECO:0000256" key="1">
    <source>
        <dbReference type="SAM" id="SignalP"/>
    </source>
</evidence>
<reference evidence="3 4" key="1">
    <citation type="submission" date="2017-06" db="EMBL/GenBank/DDBJ databases">
        <title>Sequencing and comparative analysis of myxobacterial genomes.</title>
        <authorList>
            <person name="Rupp O."/>
            <person name="Goesmann A."/>
            <person name="Sogaard-Andersen L."/>
        </authorList>
    </citation>
    <scope>NUCLEOTIDE SEQUENCE [LARGE SCALE GENOMIC DNA]</scope>
    <source>
        <strain evidence="3 4">DSM 52655</strain>
    </source>
</reference>